<reference evidence="3 4" key="1">
    <citation type="journal article" date="2025" name="Microbiol. Resour. Announc.">
        <title>Draft genome sequences for Neonectria magnoliae and Neonectria punicea, canker pathogens of Liriodendron tulipifera and Acer saccharum in West Virginia.</title>
        <authorList>
            <person name="Petronek H.M."/>
            <person name="Kasson M.T."/>
            <person name="Metheny A.M."/>
            <person name="Stauder C.M."/>
            <person name="Lovett B."/>
            <person name="Lynch S.C."/>
            <person name="Garnas J.R."/>
            <person name="Kasson L.R."/>
            <person name="Stajich J.E."/>
        </authorList>
    </citation>
    <scope>NUCLEOTIDE SEQUENCE [LARGE SCALE GENOMIC DNA]</scope>
    <source>
        <strain evidence="3 4">NRRL 64653</strain>
    </source>
</reference>
<dbReference type="InterPro" id="IPR025676">
    <property type="entry name" value="Clr5_dom"/>
</dbReference>
<comment type="caution">
    <text evidence="3">The sequence shown here is derived from an EMBL/GenBank/DDBJ whole genome shotgun (WGS) entry which is preliminary data.</text>
</comment>
<dbReference type="Pfam" id="PF14420">
    <property type="entry name" value="Clr5"/>
    <property type="match status" value="1"/>
</dbReference>
<keyword evidence="4" id="KW-1185">Reference proteome</keyword>
<organism evidence="3 4">
    <name type="scientific">Neonectria punicea</name>
    <dbReference type="NCBI Taxonomy" id="979145"/>
    <lineage>
        <taxon>Eukaryota</taxon>
        <taxon>Fungi</taxon>
        <taxon>Dikarya</taxon>
        <taxon>Ascomycota</taxon>
        <taxon>Pezizomycotina</taxon>
        <taxon>Sordariomycetes</taxon>
        <taxon>Hypocreomycetidae</taxon>
        <taxon>Hypocreales</taxon>
        <taxon>Nectriaceae</taxon>
        <taxon>Neonectria</taxon>
    </lineage>
</organism>
<evidence type="ECO:0000256" key="1">
    <source>
        <dbReference type="SAM" id="MobiDB-lite"/>
    </source>
</evidence>
<feature type="domain" description="Clr5" evidence="2">
    <location>
        <begin position="20"/>
        <end position="70"/>
    </location>
</feature>
<proteinExistence type="predicted"/>
<evidence type="ECO:0000313" key="3">
    <source>
        <dbReference type="EMBL" id="KAK7398091.1"/>
    </source>
</evidence>
<dbReference type="Proteomes" id="UP001498476">
    <property type="component" value="Unassembled WGS sequence"/>
</dbReference>
<evidence type="ECO:0000313" key="4">
    <source>
        <dbReference type="Proteomes" id="UP001498476"/>
    </source>
</evidence>
<sequence length="570" mass="63891">MRGAGRKGKERHRRSSRIADATWEEHRSQLCELWESCTLAEVMDFMKKEHKFTPSKRQYGYRFKKWEMKKYNSADKTDTPQNSAKNGVSPDFHVQRYRSGPRFLDVPTNYSETAYHAPSNASGTPSASDVDAEMSFVDEDTDSEDNVSSPGSPALSIRYSWEFDDEVKKLVTDFCAATLDEENSFVLGSDLLGSLASSSEASTSAKNLVIISFARVARQPKNAKNAKIARELLTRHREQAQQSGFDRPFVFSMLDANMEEQEHKDENLGKDALNRRICDNIRKVLIDDTTLGDIPHNYSAIDLVAYGLLSSGLEVYAKTPAVADGPRPTLLLGDLLYQYVVKQPFAETISRGESTPLHVCITWCAKQLQLNHKIPSEVASIPRDNAHGQCCDNVQLFCTLWHAMLMSVQNDTPPPWYGPCESALGISPSELLITVCWMLGDEAKSAPDSHNNILQRADAVAKSMARLLEPELWTKFLRKFIWIDKLVELNDEDKAFEAVTLQHTRRYISATLKVPLPFPAEESLPPGLPFLADESLPPSPDYFAELDSFTIDPNYGNNAFFDGFGSMCAM</sequence>
<evidence type="ECO:0000259" key="2">
    <source>
        <dbReference type="Pfam" id="PF14420"/>
    </source>
</evidence>
<dbReference type="PANTHER" id="PTHR38788:SF3">
    <property type="entry name" value="CLR5 DOMAIN-CONTAINING PROTEIN"/>
    <property type="match status" value="1"/>
</dbReference>
<name>A0ABR1GIX3_9HYPO</name>
<feature type="region of interest" description="Disordered" evidence="1">
    <location>
        <begin position="72"/>
        <end position="92"/>
    </location>
</feature>
<gene>
    <name evidence="3" type="ORF">QQX98_012543</name>
</gene>
<protein>
    <recommendedName>
        <fullName evidence="2">Clr5 domain-containing protein</fullName>
    </recommendedName>
</protein>
<accession>A0ABR1GIX3</accession>
<dbReference type="EMBL" id="JAZAVJ010000380">
    <property type="protein sequence ID" value="KAK7398091.1"/>
    <property type="molecule type" value="Genomic_DNA"/>
</dbReference>
<dbReference type="PANTHER" id="PTHR38788">
    <property type="entry name" value="CLR5 DOMAIN-CONTAINING PROTEIN"/>
    <property type="match status" value="1"/>
</dbReference>